<dbReference type="InterPro" id="IPR031312">
    <property type="entry name" value="Na/sul_symport_CS"/>
</dbReference>
<dbReference type="eggNOG" id="COG0490">
    <property type="taxonomic scope" value="Bacteria"/>
</dbReference>
<feature type="transmembrane region" description="Helical" evidence="7">
    <location>
        <begin position="172"/>
        <end position="193"/>
    </location>
</feature>
<feature type="transmembrane region" description="Helical" evidence="7">
    <location>
        <begin position="566"/>
        <end position="586"/>
    </location>
</feature>
<dbReference type="PANTHER" id="PTHR43652">
    <property type="entry name" value="BASIC AMINO ACID ANTIPORTER YFCC-RELATED"/>
    <property type="match status" value="1"/>
</dbReference>
<dbReference type="Pfam" id="PF02080">
    <property type="entry name" value="TrkA_C"/>
    <property type="match status" value="1"/>
</dbReference>
<evidence type="ECO:0000256" key="5">
    <source>
        <dbReference type="ARBA" id="ARBA00022989"/>
    </source>
</evidence>
<evidence type="ECO:0000313" key="9">
    <source>
        <dbReference type="EMBL" id="EPC04093.1"/>
    </source>
</evidence>
<dbReference type="GO" id="GO:0008324">
    <property type="term" value="F:monoatomic cation transmembrane transporter activity"/>
    <property type="evidence" value="ECO:0007669"/>
    <property type="project" value="InterPro"/>
</dbReference>
<dbReference type="EMBL" id="ASTJ01000011">
    <property type="protein sequence ID" value="EPC04093.1"/>
    <property type="molecule type" value="Genomic_DNA"/>
</dbReference>
<keyword evidence="2" id="KW-0813">Transport</keyword>
<evidence type="ECO:0000256" key="1">
    <source>
        <dbReference type="ARBA" id="ARBA00004141"/>
    </source>
</evidence>
<feature type="transmembrane region" description="Helical" evidence="7">
    <location>
        <begin position="139"/>
        <end position="160"/>
    </location>
</feature>
<dbReference type="PROSITE" id="PS01271">
    <property type="entry name" value="NA_SULFATE"/>
    <property type="match status" value="1"/>
</dbReference>
<dbReference type="Gene3D" id="3.30.70.1450">
    <property type="entry name" value="Regulator of K+ conductance, C-terminal domain"/>
    <property type="match status" value="2"/>
</dbReference>
<evidence type="ECO:0000256" key="6">
    <source>
        <dbReference type="ARBA" id="ARBA00023136"/>
    </source>
</evidence>
<dbReference type="InterPro" id="IPR036721">
    <property type="entry name" value="RCK_C_sf"/>
</dbReference>
<feature type="domain" description="RCK C-terminal" evidence="8">
    <location>
        <begin position="205"/>
        <end position="289"/>
    </location>
</feature>
<dbReference type="InterPro" id="IPR004680">
    <property type="entry name" value="Cit_transptr-like_dom"/>
</dbReference>
<dbReference type="PROSITE" id="PS51202">
    <property type="entry name" value="RCK_C"/>
    <property type="match status" value="2"/>
</dbReference>
<evidence type="ECO:0000259" key="8">
    <source>
        <dbReference type="PROSITE" id="PS51202"/>
    </source>
</evidence>
<dbReference type="OrthoDB" id="9809303at2"/>
<keyword evidence="3 7" id="KW-0812">Transmembrane</keyword>
<evidence type="ECO:0000256" key="3">
    <source>
        <dbReference type="ARBA" id="ARBA00022692"/>
    </source>
</evidence>
<evidence type="ECO:0000256" key="7">
    <source>
        <dbReference type="SAM" id="Phobius"/>
    </source>
</evidence>
<keyword evidence="6 7" id="KW-0472">Membrane</keyword>
<feature type="transmembrane region" description="Helical" evidence="7">
    <location>
        <begin position="481"/>
        <end position="502"/>
    </location>
</feature>
<feature type="transmembrane region" description="Helical" evidence="7">
    <location>
        <begin position="523"/>
        <end position="546"/>
    </location>
</feature>
<dbReference type="InterPro" id="IPR051679">
    <property type="entry name" value="DASS-Related_Transporters"/>
</dbReference>
<dbReference type="RefSeq" id="WP_016414825.1">
    <property type="nucleotide sequence ID" value="NZ_AUAB01000028.1"/>
</dbReference>
<sequence>MELSALITLGVVVAVLATLASTRIAPDVVLMAALAFLAISGILTPGEALSGFSNPGVMTIAVLYVVAAGLKETGAIQWVAHSLLGQPKRLKHAQLRVLLPASGLSAFMNNTTVVAMFIPAVQEWAQRLRLPPSKLLLPLSYAAIIGGTCTLIGTSTNLVVDGLLQTQRGVSLGMFDLAWVGVPLVLVGGAFLYCFADRLLPDRLGVLEQLESAREYSVEVSVEPKGPLPGKTIQEAGLRSLSHGYLADIEREGRLMTAVPPDTQLLAGDILVFIGAPECARELRRIHGLKPATGDVHKLDIAHHNRCLVEAVIGPDFAGLRQTVKQSRFRSRYQAVILSISRAGNRLPGKVGNIKLQVGDTLLMETGQEFVEQYRYRKDFLLVSALNDSTPLNFRKAPWALAILGAMVVSSAVGLLNILEAAFLAGGAMLATRCVTASKARRYVDLTVLIVIAASFSLGAAMNKTGAAAQIAQWLMFADDLSPWLALALVYVMTVMFTELITNNAAAVLMFPIATAVADQLQVNFMPFALAIMFAASASFMTPLGYQTNLMVLGPGGYRFTDYMRLGAPLSLLVAITVVGLVPLVWSF</sequence>
<dbReference type="eggNOG" id="COG0471">
    <property type="taxonomic scope" value="Bacteria"/>
</dbReference>
<keyword evidence="10" id="KW-1185">Reference proteome</keyword>
<dbReference type="PANTHER" id="PTHR43652:SF2">
    <property type="entry name" value="BASIC AMINO ACID ANTIPORTER YFCC-RELATED"/>
    <property type="match status" value="1"/>
</dbReference>
<keyword evidence="4" id="KW-0677">Repeat</keyword>
<protein>
    <submittedName>
        <fullName evidence="9">Potassium transporter TrkA</fullName>
    </submittedName>
</protein>
<dbReference type="SUPFAM" id="SSF116726">
    <property type="entry name" value="TrkA C-terminal domain-like"/>
    <property type="match status" value="2"/>
</dbReference>
<feature type="domain" description="RCK C-terminal" evidence="8">
    <location>
        <begin position="296"/>
        <end position="380"/>
    </location>
</feature>
<dbReference type="InterPro" id="IPR006037">
    <property type="entry name" value="RCK_C"/>
</dbReference>
<proteinExistence type="predicted"/>
<keyword evidence="5 7" id="KW-1133">Transmembrane helix</keyword>
<name>S2KU48_LITA3</name>
<dbReference type="AlphaFoldDB" id="S2KU48"/>
<dbReference type="GO" id="GO:0006813">
    <property type="term" value="P:potassium ion transport"/>
    <property type="evidence" value="ECO:0007669"/>
    <property type="project" value="InterPro"/>
</dbReference>
<dbReference type="Proteomes" id="UP000014463">
    <property type="component" value="Unassembled WGS sequence"/>
</dbReference>
<dbReference type="Pfam" id="PF03600">
    <property type="entry name" value="CitMHS"/>
    <property type="match status" value="1"/>
</dbReference>
<comment type="caution">
    <text evidence="9">The sequence shown here is derived from an EMBL/GenBank/DDBJ whole genome shotgun (WGS) entry which is preliminary data.</text>
</comment>
<feature type="transmembrane region" description="Helical" evidence="7">
    <location>
        <begin position="97"/>
        <end position="119"/>
    </location>
</feature>
<gene>
    <name evidence="9" type="ORF">L861_01940</name>
</gene>
<evidence type="ECO:0000313" key="10">
    <source>
        <dbReference type="Proteomes" id="UP000014463"/>
    </source>
</evidence>
<evidence type="ECO:0000256" key="4">
    <source>
        <dbReference type="ARBA" id="ARBA00022737"/>
    </source>
</evidence>
<feature type="transmembrane region" description="Helical" evidence="7">
    <location>
        <begin position="399"/>
        <end position="431"/>
    </location>
</feature>
<feature type="transmembrane region" description="Helical" evidence="7">
    <location>
        <begin position="443"/>
        <end position="461"/>
    </location>
</feature>
<accession>S2KU48</accession>
<organism evidence="9 10">
    <name type="scientific">Litchfieldella anticariensis (strain DSM 16096 / CECT 5854 / CIP 108499 / LMG 22089 / FP35)</name>
    <name type="common">Halomonas anticariensis</name>
    <dbReference type="NCBI Taxonomy" id="1121939"/>
    <lineage>
        <taxon>Bacteria</taxon>
        <taxon>Pseudomonadati</taxon>
        <taxon>Pseudomonadota</taxon>
        <taxon>Gammaproteobacteria</taxon>
        <taxon>Oceanospirillales</taxon>
        <taxon>Halomonadaceae</taxon>
        <taxon>Litchfieldella</taxon>
    </lineage>
</organism>
<evidence type="ECO:0000256" key="2">
    <source>
        <dbReference type="ARBA" id="ARBA00022448"/>
    </source>
</evidence>
<comment type="subcellular location">
    <subcellularLocation>
        <location evidence="1">Membrane</location>
        <topology evidence="1">Multi-pass membrane protein</topology>
    </subcellularLocation>
</comment>
<dbReference type="STRING" id="1121939.L861_01940"/>
<dbReference type="GO" id="GO:0005886">
    <property type="term" value="C:plasma membrane"/>
    <property type="evidence" value="ECO:0007669"/>
    <property type="project" value="TreeGrafter"/>
</dbReference>
<reference evidence="9 10" key="1">
    <citation type="journal article" date="2013" name="Genome Announc.">
        <title>Draft genome sequence of the moderately halophilic gammaproteobacterium Halomonas anticariensis FP35.</title>
        <authorList>
            <person name="Tahrioui A."/>
            <person name="Quesada E."/>
            <person name="Llamas I."/>
        </authorList>
    </citation>
    <scope>NUCLEOTIDE SEQUENCE [LARGE SCALE GENOMIC DNA]</scope>
    <source>
        <strain evidence="10">DSM 16096 / CECT 5854 / LMG 22089 / FP35</strain>
    </source>
</reference>
<dbReference type="PATRIC" id="fig|1121939.11.peg.363"/>
<feature type="transmembrane region" description="Helical" evidence="7">
    <location>
        <begin position="30"/>
        <end position="49"/>
    </location>
</feature>